<reference evidence="4 5" key="1">
    <citation type="submission" date="2023-07" db="EMBL/GenBank/DDBJ databases">
        <title>Genomic Encyclopedia of Type Strains, Phase IV (KMG-IV): sequencing the most valuable type-strain genomes for metagenomic binning, comparative biology and taxonomic classification.</title>
        <authorList>
            <person name="Goeker M."/>
        </authorList>
    </citation>
    <scope>NUCLEOTIDE SEQUENCE [LARGE SCALE GENOMIC DNA]</scope>
    <source>
        <strain evidence="4 5">DSM 1112</strain>
    </source>
</reference>
<accession>A0ABU0BYQ3</accession>
<evidence type="ECO:0000313" key="5">
    <source>
        <dbReference type="Proteomes" id="UP001230207"/>
    </source>
</evidence>
<protein>
    <recommendedName>
        <fullName evidence="6">DUF1254 domain-containing protein</fullName>
    </recommendedName>
</protein>
<dbReference type="RefSeq" id="WP_307235898.1">
    <property type="nucleotide sequence ID" value="NZ_JAUSVF010000003.1"/>
</dbReference>
<feature type="domain" description="DUF1254" evidence="3">
    <location>
        <begin position="84"/>
        <end position="222"/>
    </location>
</feature>
<gene>
    <name evidence="4" type="ORF">QO002_005590</name>
</gene>
<feature type="signal peptide" evidence="1">
    <location>
        <begin position="1"/>
        <end position="24"/>
    </location>
</feature>
<evidence type="ECO:0000259" key="3">
    <source>
        <dbReference type="Pfam" id="PF06863"/>
    </source>
</evidence>
<dbReference type="EMBL" id="JAUSVF010000003">
    <property type="protein sequence ID" value="MDQ0323384.1"/>
    <property type="molecule type" value="Genomic_DNA"/>
</dbReference>
<feature type="domain" description="DUF1214" evidence="2">
    <location>
        <begin position="370"/>
        <end position="475"/>
    </location>
</feature>
<comment type="caution">
    <text evidence="4">The sequence shown here is derived from an EMBL/GenBank/DDBJ whole genome shotgun (WGS) entry which is preliminary data.</text>
</comment>
<organism evidence="4 5">
    <name type="scientific">Pararhizobium capsulatum DSM 1112</name>
    <dbReference type="NCBI Taxonomy" id="1121113"/>
    <lineage>
        <taxon>Bacteria</taxon>
        <taxon>Pseudomonadati</taxon>
        <taxon>Pseudomonadota</taxon>
        <taxon>Alphaproteobacteria</taxon>
        <taxon>Hyphomicrobiales</taxon>
        <taxon>Rhizobiaceae</taxon>
        <taxon>Rhizobium/Agrobacterium group</taxon>
        <taxon>Pararhizobium</taxon>
    </lineage>
</organism>
<dbReference type="Gene3D" id="2.60.40.1610">
    <property type="entry name" value="Domain of unknown function DUF1254"/>
    <property type="match status" value="1"/>
</dbReference>
<dbReference type="PANTHER" id="PTHR36509">
    <property type="entry name" value="BLL3101 PROTEIN"/>
    <property type="match status" value="1"/>
</dbReference>
<dbReference type="InterPro" id="IPR037049">
    <property type="entry name" value="DUF1214_C_sf"/>
</dbReference>
<dbReference type="SUPFAM" id="SSF160935">
    <property type="entry name" value="VPA0735-like"/>
    <property type="match status" value="1"/>
</dbReference>
<dbReference type="Gene3D" id="2.60.120.600">
    <property type="entry name" value="Domain of unknown function DUF1214, C-terminal domain"/>
    <property type="match status" value="1"/>
</dbReference>
<proteinExistence type="predicted"/>
<feature type="chain" id="PRO_5047374869" description="DUF1254 domain-containing protein" evidence="1">
    <location>
        <begin position="25"/>
        <end position="493"/>
    </location>
</feature>
<keyword evidence="1" id="KW-0732">Signal</keyword>
<dbReference type="InterPro" id="IPR010679">
    <property type="entry name" value="DUF1254"/>
</dbReference>
<dbReference type="Pfam" id="PF06742">
    <property type="entry name" value="DUF1214"/>
    <property type="match status" value="1"/>
</dbReference>
<dbReference type="PANTHER" id="PTHR36509:SF3">
    <property type="entry name" value="SIGNAL PEPTIDE PROTEIN"/>
    <property type="match status" value="1"/>
</dbReference>
<dbReference type="Pfam" id="PF06863">
    <property type="entry name" value="DUF1254"/>
    <property type="match status" value="1"/>
</dbReference>
<dbReference type="InterPro" id="IPR037050">
    <property type="entry name" value="DUF1254_sf"/>
</dbReference>
<evidence type="ECO:0000256" key="1">
    <source>
        <dbReference type="SAM" id="SignalP"/>
    </source>
</evidence>
<evidence type="ECO:0000259" key="2">
    <source>
        <dbReference type="Pfam" id="PF06742"/>
    </source>
</evidence>
<dbReference type="Proteomes" id="UP001230207">
    <property type="component" value="Unassembled WGS sequence"/>
</dbReference>
<evidence type="ECO:0000313" key="4">
    <source>
        <dbReference type="EMBL" id="MDQ0323384.1"/>
    </source>
</evidence>
<sequence>MPRLSLIATVAFGISIALPVAASAADMVADAPYTKGYLAQDDVAKLGDELLFQRAVQTYLWALPALNMYAMKEGSEAKFGKGYNVLPVFKKRLNAKTLITTPNSDVIYALGYLDLKQDGPMVIEVPPGLQGILDDFFQRPISSEGKIDGRQWAGDVGLPGPDKGKGGKYLILPPDYTGDIPDGYLTYRSGTYGVFVFWRGFFTDPQKLDAPVKVIEETKIYPLGQEATAKKMEFPDASGVAVNMLYPQDGTAFDMLSRFIDSEYADPKDFEMRGMAADLGIVKGQPFTPDETMKSMLDRAAKTASRMGHAFAYGPMSTKYYDDRQWINPFPTNANFAAETFNQLDERSSFFTYAYSASPGMAMSMENVGAKYPNAFKDVDGDYLSGDISYKLVLPKDIPAKIFWSVTVYDPVTGSGLDNGQPFPSLNTMDKPKQNADGSTDIYFGPTSPGPDKNWIATIPGKGWFTTLRLYGPTKAFFDKTWKPDDIVKIKAP</sequence>
<dbReference type="Gene3D" id="1.10.3360.10">
    <property type="entry name" value="VPA0735-like domain"/>
    <property type="match status" value="1"/>
</dbReference>
<name>A0ABU0BYQ3_9HYPH</name>
<dbReference type="InterPro" id="IPR010621">
    <property type="entry name" value="DUF1214"/>
</dbReference>
<evidence type="ECO:0008006" key="6">
    <source>
        <dbReference type="Google" id="ProtNLM"/>
    </source>
</evidence>
<keyword evidence="5" id="KW-1185">Reference proteome</keyword>